<dbReference type="InterPro" id="IPR007813">
    <property type="entry name" value="PilN"/>
</dbReference>
<evidence type="ECO:0000313" key="3">
    <source>
        <dbReference type="Proteomes" id="UP000183926"/>
    </source>
</evidence>
<gene>
    <name evidence="2" type="ORF">SAMN05216339_10685</name>
</gene>
<reference evidence="2 3" key="1">
    <citation type="submission" date="2016-10" db="EMBL/GenBank/DDBJ databases">
        <authorList>
            <person name="de Groot N.N."/>
        </authorList>
    </citation>
    <scope>NUCLEOTIDE SEQUENCE [LARGE SCALE GENOMIC DNA]</scope>
    <source>
        <strain evidence="2 3">Nm24</strain>
    </source>
</reference>
<feature type="transmembrane region" description="Helical" evidence="1">
    <location>
        <begin position="15"/>
        <end position="35"/>
    </location>
</feature>
<keyword evidence="1" id="KW-1133">Transmembrane helix</keyword>
<dbReference type="AlphaFoldDB" id="A0A1I7HY15"/>
<keyword evidence="1" id="KW-0472">Membrane</keyword>
<keyword evidence="1" id="KW-0812">Transmembrane</keyword>
<organism evidence="2 3">
    <name type="scientific">Nitrosomonas eutropha</name>
    <dbReference type="NCBI Taxonomy" id="916"/>
    <lineage>
        <taxon>Bacteria</taxon>
        <taxon>Pseudomonadati</taxon>
        <taxon>Pseudomonadota</taxon>
        <taxon>Betaproteobacteria</taxon>
        <taxon>Nitrosomonadales</taxon>
        <taxon>Nitrosomonadaceae</taxon>
        <taxon>Nitrosomonas</taxon>
    </lineage>
</organism>
<evidence type="ECO:0000313" key="2">
    <source>
        <dbReference type="EMBL" id="SFU65580.1"/>
    </source>
</evidence>
<protein>
    <submittedName>
        <fullName evidence="2">Fimbrial assembly protein (PilN)</fullName>
    </submittedName>
</protein>
<sequence length="178" mass="20638">MRSLKLNFPYHGQRFPVVGYILLLLGVALLLSAVYQLKQTMSKITYWEAREVRITQQQKHTRQPRTPIARINKATQQELKQVNDILRQLNFPWEALFDSLELAASKEVALLSLQPNVSGRAIRISGEARNLAGLVEYVQALEQEPVFRNTYLASYKTRQDDPYHPIVFSIMATWYELF</sequence>
<evidence type="ECO:0000256" key="1">
    <source>
        <dbReference type="SAM" id="Phobius"/>
    </source>
</evidence>
<accession>A0A1I7HY15</accession>
<dbReference type="EMBL" id="FPBL01000006">
    <property type="protein sequence ID" value="SFU65580.1"/>
    <property type="molecule type" value="Genomic_DNA"/>
</dbReference>
<dbReference type="Pfam" id="PF05137">
    <property type="entry name" value="PilN"/>
    <property type="match status" value="1"/>
</dbReference>
<proteinExistence type="predicted"/>
<dbReference type="OrthoDB" id="8703192at2"/>
<dbReference type="Proteomes" id="UP000183926">
    <property type="component" value="Unassembled WGS sequence"/>
</dbReference>
<name>A0A1I7HY15_9PROT</name>